<keyword evidence="3" id="KW-1185">Reference proteome</keyword>
<dbReference type="FunCoup" id="A0A165GHA4">
    <property type="interactions" value="29"/>
</dbReference>
<feature type="compositionally biased region" description="Pro residues" evidence="1">
    <location>
        <begin position="108"/>
        <end position="121"/>
    </location>
</feature>
<dbReference type="GO" id="GO:0005768">
    <property type="term" value="C:endosome"/>
    <property type="evidence" value="ECO:0007669"/>
    <property type="project" value="TreeGrafter"/>
</dbReference>
<dbReference type="Pfam" id="PF08432">
    <property type="entry name" value="Vfa1"/>
    <property type="match status" value="1"/>
</dbReference>
<dbReference type="InterPro" id="IPR013640">
    <property type="entry name" value="Vfa1"/>
</dbReference>
<name>A0A165GHA4_EXIGL</name>
<sequence length="166" mass="18701">MATFANVYYKRAVATAKPCSMCYRPTTTVLATVNATDFIYTCDMHLSDNGFATRIPEPESPAAKPSVSTEEILKLKKEWEERQKKKDEKEKDKDDKDKDKKVTSKPSTPTPVSSPAPAPAPPKHEKYSLHRDIFAMRQTEHRKRRNAAQAKEVAPRIPSAPRSSVE</sequence>
<dbReference type="EMBL" id="KV426047">
    <property type="protein sequence ID" value="KZV90514.1"/>
    <property type="molecule type" value="Genomic_DNA"/>
</dbReference>
<dbReference type="AlphaFoldDB" id="A0A165GHA4"/>
<evidence type="ECO:0000256" key="1">
    <source>
        <dbReference type="SAM" id="MobiDB-lite"/>
    </source>
</evidence>
<dbReference type="Proteomes" id="UP000077266">
    <property type="component" value="Unassembled WGS sequence"/>
</dbReference>
<dbReference type="PANTHER" id="PTHR28218">
    <property type="entry name" value="VPS4-ASSOCIATED PROTEIN 1"/>
    <property type="match status" value="1"/>
</dbReference>
<feature type="compositionally biased region" description="Basic and acidic residues" evidence="1">
    <location>
        <begin position="71"/>
        <end position="102"/>
    </location>
</feature>
<gene>
    <name evidence="2" type="ORF">EXIGLDRAFT_616900</name>
</gene>
<protein>
    <submittedName>
        <fullName evidence="2">DUF1742-domain-containing protein</fullName>
    </submittedName>
</protein>
<dbReference type="PANTHER" id="PTHR28218:SF1">
    <property type="entry name" value="VPS4-ASSOCIATED PROTEIN 1"/>
    <property type="match status" value="1"/>
</dbReference>
<evidence type="ECO:0000313" key="2">
    <source>
        <dbReference type="EMBL" id="KZV90514.1"/>
    </source>
</evidence>
<dbReference type="InParanoid" id="A0A165GHA4"/>
<dbReference type="GO" id="GO:0007034">
    <property type="term" value="P:vacuolar transport"/>
    <property type="evidence" value="ECO:0007669"/>
    <property type="project" value="TreeGrafter"/>
</dbReference>
<feature type="compositionally biased region" description="Basic and acidic residues" evidence="1">
    <location>
        <begin position="122"/>
        <end position="134"/>
    </location>
</feature>
<feature type="region of interest" description="Disordered" evidence="1">
    <location>
        <begin position="53"/>
        <end position="166"/>
    </location>
</feature>
<reference evidence="2 3" key="1">
    <citation type="journal article" date="2016" name="Mol. Biol. Evol.">
        <title>Comparative Genomics of Early-Diverging Mushroom-Forming Fungi Provides Insights into the Origins of Lignocellulose Decay Capabilities.</title>
        <authorList>
            <person name="Nagy L.G."/>
            <person name="Riley R."/>
            <person name="Tritt A."/>
            <person name="Adam C."/>
            <person name="Daum C."/>
            <person name="Floudas D."/>
            <person name="Sun H."/>
            <person name="Yadav J.S."/>
            <person name="Pangilinan J."/>
            <person name="Larsson K.H."/>
            <person name="Matsuura K."/>
            <person name="Barry K."/>
            <person name="Labutti K."/>
            <person name="Kuo R."/>
            <person name="Ohm R.A."/>
            <person name="Bhattacharya S.S."/>
            <person name="Shirouzu T."/>
            <person name="Yoshinaga Y."/>
            <person name="Martin F.M."/>
            <person name="Grigoriev I.V."/>
            <person name="Hibbett D.S."/>
        </authorList>
    </citation>
    <scope>NUCLEOTIDE SEQUENCE [LARGE SCALE GENOMIC DNA]</scope>
    <source>
        <strain evidence="2 3">HHB12029</strain>
    </source>
</reference>
<accession>A0A165GHA4</accession>
<dbReference type="STRING" id="1314781.A0A165GHA4"/>
<evidence type="ECO:0000313" key="3">
    <source>
        <dbReference type="Proteomes" id="UP000077266"/>
    </source>
</evidence>
<proteinExistence type="predicted"/>
<dbReference type="OrthoDB" id="2158714at2759"/>
<organism evidence="2 3">
    <name type="scientific">Exidia glandulosa HHB12029</name>
    <dbReference type="NCBI Taxonomy" id="1314781"/>
    <lineage>
        <taxon>Eukaryota</taxon>
        <taxon>Fungi</taxon>
        <taxon>Dikarya</taxon>
        <taxon>Basidiomycota</taxon>
        <taxon>Agaricomycotina</taxon>
        <taxon>Agaricomycetes</taxon>
        <taxon>Auriculariales</taxon>
        <taxon>Exidiaceae</taxon>
        <taxon>Exidia</taxon>
    </lineage>
</organism>